<keyword evidence="2" id="KW-0813">Transport</keyword>
<dbReference type="Proteomes" id="UP000473699">
    <property type="component" value="Unassembled WGS sequence"/>
</dbReference>
<evidence type="ECO:0000313" key="12">
    <source>
        <dbReference type="Proteomes" id="UP000473699"/>
    </source>
</evidence>
<evidence type="ECO:0000256" key="2">
    <source>
        <dbReference type="ARBA" id="ARBA00022448"/>
    </source>
</evidence>
<keyword evidence="6 9" id="KW-1133">Transmembrane helix</keyword>
<dbReference type="PANTHER" id="PTHR35011">
    <property type="entry name" value="2,3-DIKETO-L-GULONATE TRAP TRANSPORTER SMALL PERMEASE PROTEIN YIAM"/>
    <property type="match status" value="1"/>
</dbReference>
<evidence type="ECO:0000256" key="3">
    <source>
        <dbReference type="ARBA" id="ARBA00022475"/>
    </source>
</evidence>
<dbReference type="InterPro" id="IPR007387">
    <property type="entry name" value="TRAP_DctQ"/>
</dbReference>
<keyword evidence="3" id="KW-1003">Cell membrane</keyword>
<evidence type="ECO:0000259" key="10">
    <source>
        <dbReference type="Pfam" id="PF04290"/>
    </source>
</evidence>
<sequence length="169" mass="19148">MLNKLRALVKAGNTFCGYLSGLGILVMSLILAYEVVMRGIFKAPTIWVMNTAIYLFMWTMLAGAAYTLMLGKHVRIDLIFDKFPKRIQLYLDVVTSIMGIVFCVVVSWQAWLMIASSIRLNKLTDNLLHIPVWWIQLPLLLGFGLLALQFFINLLDRIAALRAGEGLRK</sequence>
<feature type="transmembrane region" description="Helical" evidence="9">
    <location>
        <begin position="89"/>
        <end position="111"/>
    </location>
</feature>
<gene>
    <name evidence="11" type="ORF">FYJ74_00800</name>
</gene>
<feature type="transmembrane region" description="Helical" evidence="9">
    <location>
        <begin position="45"/>
        <end position="68"/>
    </location>
</feature>
<evidence type="ECO:0000256" key="1">
    <source>
        <dbReference type="ARBA" id="ARBA00004429"/>
    </source>
</evidence>
<keyword evidence="7 9" id="KW-0472">Membrane</keyword>
<keyword evidence="4" id="KW-0997">Cell inner membrane</keyword>
<organism evidence="11 12">
    <name type="scientific">Pyramidobacter porci</name>
    <dbReference type="NCBI Taxonomy" id="2605789"/>
    <lineage>
        <taxon>Bacteria</taxon>
        <taxon>Thermotogati</taxon>
        <taxon>Synergistota</taxon>
        <taxon>Synergistia</taxon>
        <taxon>Synergistales</taxon>
        <taxon>Dethiosulfovibrionaceae</taxon>
        <taxon>Pyramidobacter</taxon>
    </lineage>
</organism>
<protein>
    <submittedName>
        <fullName evidence="11">TRAP transporter small permease subunit</fullName>
    </submittedName>
</protein>
<evidence type="ECO:0000256" key="7">
    <source>
        <dbReference type="ARBA" id="ARBA00023136"/>
    </source>
</evidence>
<dbReference type="RefSeq" id="WP_154527726.1">
    <property type="nucleotide sequence ID" value="NZ_VUNH01000001.1"/>
</dbReference>
<feature type="transmembrane region" description="Helical" evidence="9">
    <location>
        <begin position="131"/>
        <end position="152"/>
    </location>
</feature>
<comment type="similarity">
    <text evidence="8">Belongs to the TRAP transporter small permease family.</text>
</comment>
<feature type="domain" description="Tripartite ATP-independent periplasmic transporters DctQ component" evidence="10">
    <location>
        <begin position="27"/>
        <end position="158"/>
    </location>
</feature>
<dbReference type="EMBL" id="VUNH01000001">
    <property type="protein sequence ID" value="MST54593.1"/>
    <property type="molecule type" value="Genomic_DNA"/>
</dbReference>
<keyword evidence="5 9" id="KW-0812">Transmembrane</keyword>
<accession>A0A6L5Y8T8</accession>
<comment type="subcellular location">
    <subcellularLocation>
        <location evidence="1">Cell inner membrane</location>
        <topology evidence="1">Multi-pass membrane protein</topology>
    </subcellularLocation>
</comment>
<name>A0A6L5Y8T8_9BACT</name>
<evidence type="ECO:0000256" key="9">
    <source>
        <dbReference type="SAM" id="Phobius"/>
    </source>
</evidence>
<feature type="transmembrane region" description="Helical" evidence="9">
    <location>
        <begin position="12"/>
        <end position="33"/>
    </location>
</feature>
<dbReference type="InterPro" id="IPR055348">
    <property type="entry name" value="DctQ"/>
</dbReference>
<evidence type="ECO:0000313" key="11">
    <source>
        <dbReference type="EMBL" id="MST54593.1"/>
    </source>
</evidence>
<dbReference type="GO" id="GO:0005886">
    <property type="term" value="C:plasma membrane"/>
    <property type="evidence" value="ECO:0007669"/>
    <property type="project" value="UniProtKB-SubCell"/>
</dbReference>
<proteinExistence type="inferred from homology"/>
<keyword evidence="12" id="KW-1185">Reference proteome</keyword>
<evidence type="ECO:0000256" key="6">
    <source>
        <dbReference type="ARBA" id="ARBA00022989"/>
    </source>
</evidence>
<comment type="caution">
    <text evidence="11">The sequence shown here is derived from an EMBL/GenBank/DDBJ whole genome shotgun (WGS) entry which is preliminary data.</text>
</comment>
<dbReference type="AlphaFoldDB" id="A0A6L5Y8T8"/>
<evidence type="ECO:0000256" key="8">
    <source>
        <dbReference type="ARBA" id="ARBA00038436"/>
    </source>
</evidence>
<reference evidence="11 12" key="1">
    <citation type="submission" date="2019-08" db="EMBL/GenBank/DDBJ databases">
        <title>In-depth cultivation of the pig gut microbiome towards novel bacterial diversity and tailored functional studies.</title>
        <authorList>
            <person name="Wylensek D."/>
            <person name="Hitch T.C.A."/>
            <person name="Clavel T."/>
        </authorList>
    </citation>
    <scope>NUCLEOTIDE SEQUENCE [LARGE SCALE GENOMIC DNA]</scope>
    <source>
        <strain evidence="11 12">SM-530-WT-4B</strain>
    </source>
</reference>
<dbReference type="Pfam" id="PF04290">
    <property type="entry name" value="DctQ"/>
    <property type="match status" value="1"/>
</dbReference>
<evidence type="ECO:0000256" key="5">
    <source>
        <dbReference type="ARBA" id="ARBA00022692"/>
    </source>
</evidence>
<evidence type="ECO:0000256" key="4">
    <source>
        <dbReference type="ARBA" id="ARBA00022519"/>
    </source>
</evidence>